<dbReference type="InterPro" id="IPR006037">
    <property type="entry name" value="RCK_C"/>
</dbReference>
<evidence type="ECO:0000259" key="7">
    <source>
        <dbReference type="PROSITE" id="PS50042"/>
    </source>
</evidence>
<evidence type="ECO:0000313" key="11">
    <source>
        <dbReference type="Proteomes" id="UP000217257"/>
    </source>
</evidence>
<dbReference type="PROSITE" id="PS51201">
    <property type="entry name" value="RCK_N"/>
    <property type="match status" value="1"/>
</dbReference>
<dbReference type="GO" id="GO:0005886">
    <property type="term" value="C:plasma membrane"/>
    <property type="evidence" value="ECO:0007669"/>
    <property type="project" value="InterPro"/>
</dbReference>
<feature type="domain" description="RCK C-terminal" evidence="9">
    <location>
        <begin position="136"/>
        <end position="222"/>
    </location>
</feature>
<dbReference type="RefSeq" id="WP_095991197.1">
    <property type="nucleotide sequence ID" value="NZ_CP022098.1"/>
</dbReference>
<keyword evidence="2" id="KW-0813">Transport</keyword>
<dbReference type="SMART" id="SM00100">
    <property type="entry name" value="cNMP"/>
    <property type="match status" value="1"/>
</dbReference>
<dbReference type="Pfam" id="PF00027">
    <property type="entry name" value="cNMP_binding"/>
    <property type="match status" value="1"/>
</dbReference>
<gene>
    <name evidence="10" type="ORF">CYFUS_009320</name>
</gene>
<evidence type="ECO:0000256" key="3">
    <source>
        <dbReference type="ARBA" id="ARBA00022538"/>
    </source>
</evidence>
<dbReference type="GO" id="GO:0015079">
    <property type="term" value="F:potassium ion transmembrane transporter activity"/>
    <property type="evidence" value="ECO:0007669"/>
    <property type="project" value="InterPro"/>
</dbReference>
<name>A0A250JJN3_9BACT</name>
<dbReference type="Pfam" id="PF02080">
    <property type="entry name" value="TrkA_C"/>
    <property type="match status" value="1"/>
</dbReference>
<protein>
    <recommendedName>
        <fullName evidence="1">Trk system potassium uptake protein TrkA</fullName>
    </recommendedName>
</protein>
<dbReference type="InterPro" id="IPR003148">
    <property type="entry name" value="RCK_N"/>
</dbReference>
<keyword evidence="5" id="KW-0520">NAD</keyword>
<evidence type="ECO:0000256" key="1">
    <source>
        <dbReference type="ARBA" id="ARBA00017378"/>
    </source>
</evidence>
<dbReference type="InterPro" id="IPR036721">
    <property type="entry name" value="RCK_C_sf"/>
</dbReference>
<dbReference type="PROSITE" id="PS51202">
    <property type="entry name" value="RCK_C"/>
    <property type="match status" value="1"/>
</dbReference>
<dbReference type="Gene3D" id="2.60.120.10">
    <property type="entry name" value="Jelly Rolls"/>
    <property type="match status" value="1"/>
</dbReference>
<dbReference type="InterPro" id="IPR014710">
    <property type="entry name" value="RmlC-like_jellyroll"/>
</dbReference>
<dbReference type="InterPro" id="IPR036291">
    <property type="entry name" value="NAD(P)-bd_dom_sf"/>
</dbReference>
<sequence length="377" mass="40335">MKVVIAGGGRVGGALAARLVNEQHHVTVVDRDAATCHRLFEDIGVVTVCGDATDPRVLESTGIINADIAAGVLARDSENLAFATLVRAVSPARVMVRMLDSRYREPYRLAGVGELVEEAEVVVTKMATAIDFPQVAGSLPLAAGDAILFELKVNTKAVVAGRTVAQVRAQTDFPRECVFIGMVDPEGRITLPDGNTVLRAGHTLILVARRAELARAVECLTLEPQNTLDTPLADMLRRVDFLAPLGTEEVLKLAHGAEYLRKDAGEPIFKKGDAGETFFVVVSGQVNLLGEGNKLVEVVKPGGFFGELALLTGEPRATHASAATLCELASVGREDFRGVVMANPVIALEMSRILGQRLSRMSQEDPAPRKRKGLFGR</sequence>
<dbReference type="InterPro" id="IPR000595">
    <property type="entry name" value="cNMP-bd_dom"/>
</dbReference>
<keyword evidence="6" id="KW-0406">Ion transport</keyword>
<evidence type="ECO:0000259" key="9">
    <source>
        <dbReference type="PROSITE" id="PS51202"/>
    </source>
</evidence>
<organism evidence="10 11">
    <name type="scientific">Cystobacter fuscus</name>
    <dbReference type="NCBI Taxonomy" id="43"/>
    <lineage>
        <taxon>Bacteria</taxon>
        <taxon>Pseudomonadati</taxon>
        <taxon>Myxococcota</taxon>
        <taxon>Myxococcia</taxon>
        <taxon>Myxococcales</taxon>
        <taxon>Cystobacterineae</taxon>
        <taxon>Archangiaceae</taxon>
        <taxon>Cystobacter</taxon>
    </lineage>
</organism>
<evidence type="ECO:0000256" key="5">
    <source>
        <dbReference type="ARBA" id="ARBA00023027"/>
    </source>
</evidence>
<dbReference type="Gene3D" id="3.30.70.1450">
    <property type="entry name" value="Regulator of K+ conductance, C-terminal domain"/>
    <property type="match status" value="1"/>
</dbReference>
<dbReference type="InterPro" id="IPR050721">
    <property type="entry name" value="Trk_Ktr_HKT_K-transport"/>
</dbReference>
<evidence type="ECO:0000313" key="10">
    <source>
        <dbReference type="EMBL" id="ATB43840.1"/>
    </source>
</evidence>
<dbReference type="InterPro" id="IPR006036">
    <property type="entry name" value="K_uptake_TrkA"/>
</dbReference>
<dbReference type="PRINTS" id="PR00335">
    <property type="entry name" value="KUPTAKETRKA"/>
</dbReference>
<proteinExistence type="predicted"/>
<dbReference type="InterPro" id="IPR018490">
    <property type="entry name" value="cNMP-bd_dom_sf"/>
</dbReference>
<dbReference type="KEGG" id="cfus:CYFUS_009320"/>
<dbReference type="AlphaFoldDB" id="A0A250JJN3"/>
<feature type="domain" description="Cyclic nucleotide-binding" evidence="7">
    <location>
        <begin position="241"/>
        <end position="357"/>
    </location>
</feature>
<accession>A0A250JJN3</accession>
<evidence type="ECO:0000256" key="4">
    <source>
        <dbReference type="ARBA" id="ARBA00022958"/>
    </source>
</evidence>
<dbReference type="EMBL" id="CP022098">
    <property type="protein sequence ID" value="ATB43840.1"/>
    <property type="molecule type" value="Genomic_DNA"/>
</dbReference>
<dbReference type="SUPFAM" id="SSF51735">
    <property type="entry name" value="NAD(P)-binding Rossmann-fold domains"/>
    <property type="match status" value="1"/>
</dbReference>
<dbReference type="Gene3D" id="3.40.50.720">
    <property type="entry name" value="NAD(P)-binding Rossmann-like Domain"/>
    <property type="match status" value="1"/>
</dbReference>
<dbReference type="Proteomes" id="UP000217257">
    <property type="component" value="Chromosome"/>
</dbReference>
<feature type="domain" description="RCK N-terminal" evidence="8">
    <location>
        <begin position="1"/>
        <end position="123"/>
    </location>
</feature>
<dbReference type="Pfam" id="PF02254">
    <property type="entry name" value="TrkA_N"/>
    <property type="match status" value="1"/>
</dbReference>
<evidence type="ECO:0000256" key="6">
    <source>
        <dbReference type="ARBA" id="ARBA00023065"/>
    </source>
</evidence>
<dbReference type="CDD" id="cd00038">
    <property type="entry name" value="CAP_ED"/>
    <property type="match status" value="1"/>
</dbReference>
<keyword evidence="3" id="KW-0633">Potassium transport</keyword>
<dbReference type="PANTHER" id="PTHR43833:SF5">
    <property type="entry name" value="TRK SYSTEM POTASSIUM UPTAKE PROTEIN TRKA"/>
    <property type="match status" value="1"/>
</dbReference>
<keyword evidence="4" id="KW-0630">Potassium</keyword>
<dbReference type="SUPFAM" id="SSF116726">
    <property type="entry name" value="TrkA C-terminal domain-like"/>
    <property type="match status" value="1"/>
</dbReference>
<dbReference type="SUPFAM" id="SSF51206">
    <property type="entry name" value="cAMP-binding domain-like"/>
    <property type="match status" value="1"/>
</dbReference>
<evidence type="ECO:0000256" key="2">
    <source>
        <dbReference type="ARBA" id="ARBA00022448"/>
    </source>
</evidence>
<dbReference type="PANTHER" id="PTHR43833">
    <property type="entry name" value="POTASSIUM CHANNEL PROTEIN 2-RELATED-RELATED"/>
    <property type="match status" value="1"/>
</dbReference>
<evidence type="ECO:0000259" key="8">
    <source>
        <dbReference type="PROSITE" id="PS51201"/>
    </source>
</evidence>
<dbReference type="PROSITE" id="PS50042">
    <property type="entry name" value="CNMP_BINDING_3"/>
    <property type="match status" value="1"/>
</dbReference>
<reference evidence="10 11" key="1">
    <citation type="submission" date="2017-06" db="EMBL/GenBank/DDBJ databases">
        <title>Sequencing and comparative analysis of myxobacterial genomes.</title>
        <authorList>
            <person name="Rupp O."/>
            <person name="Goesmann A."/>
            <person name="Sogaard-Andersen L."/>
        </authorList>
    </citation>
    <scope>NUCLEOTIDE SEQUENCE [LARGE SCALE GENOMIC DNA]</scope>
    <source>
        <strain evidence="10 11">DSM 52655</strain>
    </source>
</reference>